<accession>A0A7W3J675</accession>
<comment type="catalytic activity">
    <reaction evidence="11">
        <text>S-methyl-5'-thioadenosine + phosphate = 5-(methylsulfanyl)-alpha-D-ribose 1-phosphate + adenine</text>
        <dbReference type="Rhea" id="RHEA:11852"/>
        <dbReference type="ChEBI" id="CHEBI:16708"/>
        <dbReference type="ChEBI" id="CHEBI:17509"/>
        <dbReference type="ChEBI" id="CHEBI:43474"/>
        <dbReference type="ChEBI" id="CHEBI:58533"/>
        <dbReference type="EC" id="2.4.2.28"/>
    </reaction>
    <physiologicalReaction direction="left-to-right" evidence="11">
        <dbReference type="Rhea" id="RHEA:11853"/>
    </physiologicalReaction>
</comment>
<evidence type="ECO:0000256" key="6">
    <source>
        <dbReference type="ARBA" id="ARBA00022801"/>
    </source>
</evidence>
<evidence type="ECO:0000256" key="9">
    <source>
        <dbReference type="ARBA" id="ARBA00047989"/>
    </source>
</evidence>
<dbReference type="InterPro" id="IPR003730">
    <property type="entry name" value="Cu_polyphenol_OxRdtase"/>
</dbReference>
<comment type="catalytic activity">
    <reaction evidence="1">
        <text>inosine + phosphate = alpha-D-ribose 1-phosphate + hypoxanthine</text>
        <dbReference type="Rhea" id="RHEA:27646"/>
        <dbReference type="ChEBI" id="CHEBI:17368"/>
        <dbReference type="ChEBI" id="CHEBI:17596"/>
        <dbReference type="ChEBI" id="CHEBI:43474"/>
        <dbReference type="ChEBI" id="CHEBI:57720"/>
        <dbReference type="EC" id="2.4.2.1"/>
    </reaction>
    <physiologicalReaction direction="left-to-right" evidence="1">
        <dbReference type="Rhea" id="RHEA:27647"/>
    </physiologicalReaction>
</comment>
<dbReference type="GO" id="GO:0017061">
    <property type="term" value="F:S-methyl-5-thioadenosine phosphorylase activity"/>
    <property type="evidence" value="ECO:0007669"/>
    <property type="project" value="UniProtKB-EC"/>
</dbReference>
<dbReference type="GO" id="GO:0005507">
    <property type="term" value="F:copper ion binding"/>
    <property type="evidence" value="ECO:0007669"/>
    <property type="project" value="TreeGrafter"/>
</dbReference>
<evidence type="ECO:0000256" key="3">
    <source>
        <dbReference type="ARBA" id="ARBA00007353"/>
    </source>
</evidence>
<dbReference type="NCBIfam" id="TIGR00726">
    <property type="entry name" value="peptidoglycan editing factor PgeF"/>
    <property type="match status" value="1"/>
</dbReference>
<evidence type="ECO:0000256" key="7">
    <source>
        <dbReference type="ARBA" id="ARBA00022833"/>
    </source>
</evidence>
<keyword evidence="6" id="KW-0378">Hydrolase</keyword>
<dbReference type="Gene3D" id="3.60.140.10">
    <property type="entry name" value="CNF1/YfiH-like putative cysteine hydrolases"/>
    <property type="match status" value="1"/>
</dbReference>
<comment type="caution">
    <text evidence="13">The sequence shown here is derived from an EMBL/GenBank/DDBJ whole genome shotgun (WGS) entry which is preliminary data.</text>
</comment>
<dbReference type="InterPro" id="IPR038371">
    <property type="entry name" value="Cu_polyphenol_OxRdtase_sf"/>
</dbReference>
<organism evidence="13 14">
    <name type="scientific">Promicromonospora sukumoe</name>
    <dbReference type="NCBI Taxonomy" id="88382"/>
    <lineage>
        <taxon>Bacteria</taxon>
        <taxon>Bacillati</taxon>
        <taxon>Actinomycetota</taxon>
        <taxon>Actinomycetes</taxon>
        <taxon>Micrococcales</taxon>
        <taxon>Promicromonosporaceae</taxon>
        <taxon>Promicromonospora</taxon>
    </lineage>
</organism>
<keyword evidence="14" id="KW-1185">Reference proteome</keyword>
<keyword evidence="7" id="KW-0862">Zinc</keyword>
<evidence type="ECO:0000256" key="12">
    <source>
        <dbReference type="RuleBase" id="RU361274"/>
    </source>
</evidence>
<evidence type="ECO:0000256" key="10">
    <source>
        <dbReference type="ARBA" id="ARBA00048968"/>
    </source>
</evidence>
<name>A0A7W3J675_9MICO</name>
<dbReference type="RefSeq" id="WP_312876928.1">
    <property type="nucleotide sequence ID" value="NZ_BAAATF010000002.1"/>
</dbReference>
<comment type="similarity">
    <text evidence="3 12">Belongs to the purine nucleoside phosphorylase YfiH/LACC1 family.</text>
</comment>
<proteinExistence type="inferred from homology"/>
<keyword evidence="4" id="KW-0808">Transferase</keyword>
<evidence type="ECO:0000313" key="13">
    <source>
        <dbReference type="EMBL" id="MBA8807047.1"/>
    </source>
</evidence>
<dbReference type="PANTHER" id="PTHR30616:SF2">
    <property type="entry name" value="PURINE NUCLEOSIDE PHOSPHORYLASE LACC1"/>
    <property type="match status" value="1"/>
</dbReference>
<evidence type="ECO:0000256" key="4">
    <source>
        <dbReference type="ARBA" id="ARBA00022679"/>
    </source>
</evidence>
<dbReference type="AlphaFoldDB" id="A0A7W3J675"/>
<dbReference type="Pfam" id="PF02578">
    <property type="entry name" value="Cu-oxidase_4"/>
    <property type="match status" value="1"/>
</dbReference>
<evidence type="ECO:0000256" key="8">
    <source>
        <dbReference type="ARBA" id="ARBA00023008"/>
    </source>
</evidence>
<dbReference type="EMBL" id="JACGWV010000001">
    <property type="protein sequence ID" value="MBA8807047.1"/>
    <property type="molecule type" value="Genomic_DNA"/>
</dbReference>
<dbReference type="PANTHER" id="PTHR30616">
    <property type="entry name" value="UNCHARACTERIZED PROTEIN YFIH"/>
    <property type="match status" value="1"/>
</dbReference>
<gene>
    <name evidence="13" type="ORF">FHX71_000989</name>
</gene>
<keyword evidence="8" id="KW-0186">Copper</keyword>
<reference evidence="13 14" key="1">
    <citation type="submission" date="2020-07" db="EMBL/GenBank/DDBJ databases">
        <title>Sequencing the genomes of 1000 actinobacteria strains.</title>
        <authorList>
            <person name="Klenk H.-P."/>
        </authorList>
    </citation>
    <scope>NUCLEOTIDE SEQUENCE [LARGE SCALE GENOMIC DNA]</scope>
    <source>
        <strain evidence="13 14">DSM 44121</strain>
    </source>
</reference>
<evidence type="ECO:0000256" key="11">
    <source>
        <dbReference type="ARBA" id="ARBA00049893"/>
    </source>
</evidence>
<comment type="function">
    <text evidence="2">Purine nucleoside enzyme that catalyzes the phosphorolysis of adenosine and inosine nucleosides, yielding D-ribose 1-phosphate and the respective free bases, adenine and hypoxanthine. Also catalyzes the phosphorolysis of S-methyl-5'-thioadenosine into adenine and S-methyl-5-thio-alpha-D-ribose 1-phosphate. Also has adenosine deaminase activity.</text>
</comment>
<comment type="catalytic activity">
    <reaction evidence="10">
        <text>adenosine + phosphate = alpha-D-ribose 1-phosphate + adenine</text>
        <dbReference type="Rhea" id="RHEA:27642"/>
        <dbReference type="ChEBI" id="CHEBI:16335"/>
        <dbReference type="ChEBI" id="CHEBI:16708"/>
        <dbReference type="ChEBI" id="CHEBI:43474"/>
        <dbReference type="ChEBI" id="CHEBI:57720"/>
        <dbReference type="EC" id="2.4.2.1"/>
    </reaction>
    <physiologicalReaction direction="left-to-right" evidence="10">
        <dbReference type="Rhea" id="RHEA:27643"/>
    </physiologicalReaction>
</comment>
<sequence>MSETRTLAGVHPVDLGDGVRAFFTSSAGGVSPAPWAADGGGGLNLGLNVSDDEDRVAVNRSRAADRLGAPVAFATQVHGDVVLELGPAEREAWAADRPPASAGEGDALVTAEPGLGLGVLVADCVPVLLADPVARVVAVAHAGRKGVLAGVVHRALDSLVARGADTVRVRAAVGPAVCGRCYEVPAAMRDEVAAAVPETFATTSEGTPGLDLPAGVVAQLASRGVAVTRVERCTLEDKELFSHRRASVTGVTTGRQAGVVALF</sequence>
<dbReference type="GO" id="GO:0016787">
    <property type="term" value="F:hydrolase activity"/>
    <property type="evidence" value="ECO:0007669"/>
    <property type="project" value="UniProtKB-KW"/>
</dbReference>
<dbReference type="Proteomes" id="UP000540568">
    <property type="component" value="Unassembled WGS sequence"/>
</dbReference>
<evidence type="ECO:0000256" key="1">
    <source>
        <dbReference type="ARBA" id="ARBA00000553"/>
    </source>
</evidence>
<dbReference type="SUPFAM" id="SSF64438">
    <property type="entry name" value="CNF1/YfiH-like putative cysteine hydrolases"/>
    <property type="match status" value="1"/>
</dbReference>
<evidence type="ECO:0000256" key="2">
    <source>
        <dbReference type="ARBA" id="ARBA00003215"/>
    </source>
</evidence>
<comment type="catalytic activity">
    <reaction evidence="9">
        <text>adenosine + H2O + H(+) = inosine + NH4(+)</text>
        <dbReference type="Rhea" id="RHEA:24408"/>
        <dbReference type="ChEBI" id="CHEBI:15377"/>
        <dbReference type="ChEBI" id="CHEBI:15378"/>
        <dbReference type="ChEBI" id="CHEBI:16335"/>
        <dbReference type="ChEBI" id="CHEBI:17596"/>
        <dbReference type="ChEBI" id="CHEBI:28938"/>
        <dbReference type="EC" id="3.5.4.4"/>
    </reaction>
    <physiologicalReaction direction="left-to-right" evidence="9">
        <dbReference type="Rhea" id="RHEA:24409"/>
    </physiologicalReaction>
</comment>
<evidence type="ECO:0000313" key="14">
    <source>
        <dbReference type="Proteomes" id="UP000540568"/>
    </source>
</evidence>
<keyword evidence="5" id="KW-0479">Metal-binding</keyword>
<evidence type="ECO:0000256" key="5">
    <source>
        <dbReference type="ARBA" id="ARBA00022723"/>
    </source>
</evidence>
<protein>
    <recommendedName>
        <fullName evidence="12">Purine nucleoside phosphorylase</fullName>
    </recommendedName>
</protein>
<dbReference type="CDD" id="cd16833">
    <property type="entry name" value="YfiH"/>
    <property type="match status" value="1"/>
</dbReference>
<dbReference type="InterPro" id="IPR011324">
    <property type="entry name" value="Cytotoxic_necrot_fac-like_cat"/>
</dbReference>